<dbReference type="PIRSF" id="PIRSF010521">
    <property type="entry name" value="DUF922_bac"/>
    <property type="match status" value="1"/>
</dbReference>
<dbReference type="Proteomes" id="UP000680348">
    <property type="component" value="Unassembled WGS sequence"/>
</dbReference>
<protein>
    <submittedName>
        <fullName evidence="2">DUF922 domain-containing protein</fullName>
    </submittedName>
</protein>
<proteinExistence type="predicted"/>
<dbReference type="InterPro" id="IPR010321">
    <property type="entry name" value="DUF922"/>
</dbReference>
<evidence type="ECO:0000313" key="3">
    <source>
        <dbReference type="Proteomes" id="UP000680348"/>
    </source>
</evidence>
<sequence length="204" mass="23025">MLTRTLTCLALMACTIVAAPAATLTKSYSYFFIGGRTLDEIEAELLKRGPQVKRSGDRHPGATRMEFTTRIGYGEKNGRCRIVKANVIVKAKVILPKWRQANGVDPDVRLIWSTLESDIKRHEESHVVIAKNHARDMEQALLKMSPHKTCKQAAHEAKAITSKFLAKHDAAQSEFDRVEGINFERRLLRLLQNRLERMEASGKS</sequence>
<organism evidence="2 3">
    <name type="scientific">Pseudaminobacter soli</name>
    <name type="common">ex Zhang et al. 2022</name>
    <dbReference type="NCBI Taxonomy" id="2831468"/>
    <lineage>
        <taxon>Bacteria</taxon>
        <taxon>Pseudomonadati</taxon>
        <taxon>Pseudomonadota</taxon>
        <taxon>Alphaproteobacteria</taxon>
        <taxon>Hyphomicrobiales</taxon>
        <taxon>Phyllobacteriaceae</taxon>
        <taxon>Pseudaminobacter</taxon>
    </lineage>
</organism>
<reference evidence="2" key="1">
    <citation type="submission" date="2021-04" db="EMBL/GenBank/DDBJ databases">
        <title>Pseudaminobacter soli sp. nov., isolated from paddy soil contaminated by heavy metals.</title>
        <authorList>
            <person name="Zhang K."/>
        </authorList>
    </citation>
    <scope>NUCLEOTIDE SEQUENCE</scope>
    <source>
        <strain evidence="2">19-2017</strain>
    </source>
</reference>
<evidence type="ECO:0000313" key="2">
    <source>
        <dbReference type="EMBL" id="MBS3647439.1"/>
    </source>
</evidence>
<keyword evidence="1" id="KW-0732">Signal</keyword>
<feature type="signal peptide" evidence="1">
    <location>
        <begin position="1"/>
        <end position="21"/>
    </location>
</feature>
<dbReference type="EMBL" id="JAGWCR010000001">
    <property type="protein sequence ID" value="MBS3647439.1"/>
    <property type="molecule type" value="Genomic_DNA"/>
</dbReference>
<dbReference type="AlphaFoldDB" id="A0A942DUS3"/>
<dbReference type="Pfam" id="PF06037">
    <property type="entry name" value="DUF922"/>
    <property type="match status" value="1"/>
</dbReference>
<dbReference type="RefSeq" id="WP_188252973.1">
    <property type="nucleotide sequence ID" value="NZ_JABVCF010000001.1"/>
</dbReference>
<name>A0A942DUS3_9HYPH</name>
<feature type="chain" id="PRO_5037705401" evidence="1">
    <location>
        <begin position="22"/>
        <end position="204"/>
    </location>
</feature>
<evidence type="ECO:0000256" key="1">
    <source>
        <dbReference type="SAM" id="SignalP"/>
    </source>
</evidence>
<keyword evidence="3" id="KW-1185">Reference proteome</keyword>
<comment type="caution">
    <text evidence="2">The sequence shown here is derived from an EMBL/GenBank/DDBJ whole genome shotgun (WGS) entry which is preliminary data.</text>
</comment>
<gene>
    <name evidence="2" type="ORF">KEU06_02220</name>
</gene>
<accession>A0A942DUS3</accession>